<dbReference type="InterPro" id="IPR029063">
    <property type="entry name" value="SAM-dependent_MTases_sf"/>
</dbReference>
<organism evidence="1">
    <name type="scientific">Streptomyces sp. SID12501</name>
    <dbReference type="NCBI Taxonomy" id="2706042"/>
    <lineage>
        <taxon>Bacteria</taxon>
        <taxon>Bacillati</taxon>
        <taxon>Actinomycetota</taxon>
        <taxon>Actinomycetes</taxon>
        <taxon>Kitasatosporales</taxon>
        <taxon>Streptomycetaceae</taxon>
        <taxon>Streptomyces</taxon>
    </lineage>
</organism>
<dbReference type="AlphaFoldDB" id="A0A6B3BKM7"/>
<dbReference type="InterPro" id="IPR006764">
    <property type="entry name" value="SAM_dep_MeTrfase_SAV2177_type"/>
</dbReference>
<dbReference type="GO" id="GO:0008168">
    <property type="term" value="F:methyltransferase activity"/>
    <property type="evidence" value="ECO:0007669"/>
    <property type="project" value="UniProtKB-KW"/>
</dbReference>
<keyword evidence="1" id="KW-0808">Transferase</keyword>
<keyword evidence="1" id="KW-0489">Methyltransferase</keyword>
<evidence type="ECO:0000313" key="1">
    <source>
        <dbReference type="EMBL" id="NEC84432.1"/>
    </source>
</evidence>
<dbReference type="EMBL" id="JAAGLU010000001">
    <property type="protein sequence ID" value="NEC84432.1"/>
    <property type="molecule type" value="Genomic_DNA"/>
</dbReference>
<protein>
    <submittedName>
        <fullName evidence="1">SAM-dependent methyltransferase</fullName>
    </submittedName>
</protein>
<dbReference type="RefSeq" id="WP_164311885.1">
    <property type="nucleotide sequence ID" value="NZ_JAAGLU010000001.1"/>
</dbReference>
<dbReference type="Pfam" id="PF04672">
    <property type="entry name" value="Methyltransf_19"/>
    <property type="match status" value="1"/>
</dbReference>
<gene>
    <name evidence="1" type="ORF">G3I71_00810</name>
</gene>
<dbReference type="SUPFAM" id="SSF53335">
    <property type="entry name" value="S-adenosyl-L-methionine-dependent methyltransferases"/>
    <property type="match status" value="1"/>
</dbReference>
<sequence length="273" mass="30266">MPENPPAASLHARINSRQPHTARIWNYWLGGRDHYEVDRAAGDRIRELHPGIGDYAREDRLFLGRAVRHLVTECGIRQFLDIGTGLPTADNTHEVAQRIAPDTRVVYVDNDPLVMVHARALLTSSPEGRTDHIDEDLRNVDAILEQAARTLDLTRPVALMLLGVVIFLGDEENPHGVVRRLLDALPPGSHLALSHTITGPAMAEVDAAVRYWNAHGTPRLTQRSPDEVARFFEGLDLLEPGVVSCSHWRPDEFRAGEGKPAEVAMYCGVARKA</sequence>
<reference evidence="1" key="1">
    <citation type="submission" date="2020-01" db="EMBL/GenBank/DDBJ databases">
        <title>Insect and environment-associated Actinomycetes.</title>
        <authorList>
            <person name="Currrie C."/>
            <person name="Chevrette M."/>
            <person name="Carlson C."/>
            <person name="Stubbendieck R."/>
            <person name="Wendt-Pienkowski E."/>
        </authorList>
    </citation>
    <scope>NUCLEOTIDE SEQUENCE</scope>
    <source>
        <strain evidence="1">SID12501</strain>
    </source>
</reference>
<dbReference type="PIRSF" id="PIRSF017393">
    <property type="entry name" value="MTase_SAV2177"/>
    <property type="match status" value="1"/>
</dbReference>
<dbReference type="GO" id="GO:0032259">
    <property type="term" value="P:methylation"/>
    <property type="evidence" value="ECO:0007669"/>
    <property type="project" value="UniProtKB-KW"/>
</dbReference>
<comment type="caution">
    <text evidence="1">The sequence shown here is derived from an EMBL/GenBank/DDBJ whole genome shotgun (WGS) entry which is preliminary data.</text>
</comment>
<proteinExistence type="predicted"/>
<name>A0A6B3BKM7_9ACTN</name>
<accession>A0A6B3BKM7</accession>
<dbReference type="Gene3D" id="3.40.50.150">
    <property type="entry name" value="Vaccinia Virus protein VP39"/>
    <property type="match status" value="1"/>
</dbReference>